<feature type="domain" description="Glycoside hydrolase family 31 TIM barrel" evidence="4">
    <location>
        <begin position="266"/>
        <end position="589"/>
    </location>
</feature>
<keyword evidence="2" id="KW-0326">Glycosidase</keyword>
<dbReference type="InterPro" id="IPR033403">
    <property type="entry name" value="DUF5110"/>
</dbReference>
<dbReference type="InterPro" id="IPR025887">
    <property type="entry name" value="Glyco_hydro_31_N_dom"/>
</dbReference>
<dbReference type="InterPro" id="IPR017853">
    <property type="entry name" value="GH"/>
</dbReference>
<dbReference type="CDD" id="cd06589">
    <property type="entry name" value="GH31"/>
    <property type="match status" value="1"/>
</dbReference>
<evidence type="ECO:0000259" key="6">
    <source>
        <dbReference type="Pfam" id="PF17137"/>
    </source>
</evidence>
<keyword evidence="2 8" id="KW-0378">Hydrolase</keyword>
<dbReference type="InterPro" id="IPR000322">
    <property type="entry name" value="Glyco_hydro_31_TIM"/>
</dbReference>
<dbReference type="SUPFAM" id="SSF51011">
    <property type="entry name" value="Glycosyl hydrolase domain"/>
    <property type="match status" value="1"/>
</dbReference>
<reference evidence="9" key="1">
    <citation type="journal article" date="2019" name="Int. J. Syst. Evol. Microbiol.">
        <title>The Global Catalogue of Microorganisms (GCM) 10K type strain sequencing project: providing services to taxonomists for standard genome sequencing and annotation.</title>
        <authorList>
            <consortium name="The Broad Institute Genomics Platform"/>
            <consortium name="The Broad Institute Genome Sequencing Center for Infectious Disease"/>
            <person name="Wu L."/>
            <person name="Ma J."/>
        </authorList>
    </citation>
    <scope>NUCLEOTIDE SEQUENCE [LARGE SCALE GENOMIC DNA]</scope>
    <source>
        <strain evidence="9">JCM 17926</strain>
    </source>
</reference>
<evidence type="ECO:0000313" key="9">
    <source>
        <dbReference type="Proteomes" id="UP001500552"/>
    </source>
</evidence>
<evidence type="ECO:0000256" key="2">
    <source>
        <dbReference type="RuleBase" id="RU361185"/>
    </source>
</evidence>
<dbReference type="InterPro" id="IPR011013">
    <property type="entry name" value="Gal_mutarotase_sf_dom"/>
</dbReference>
<feature type="domain" description="DUF5110" evidence="6">
    <location>
        <begin position="701"/>
        <end position="764"/>
    </location>
</feature>
<dbReference type="SUPFAM" id="SSF51445">
    <property type="entry name" value="(Trans)glycosidases"/>
    <property type="match status" value="1"/>
</dbReference>
<dbReference type="PANTHER" id="PTHR43863">
    <property type="entry name" value="HYDROLASE, PUTATIVE (AFU_ORTHOLOGUE AFUA_1G03140)-RELATED"/>
    <property type="match status" value="1"/>
</dbReference>
<evidence type="ECO:0000256" key="1">
    <source>
        <dbReference type="ARBA" id="ARBA00007806"/>
    </source>
</evidence>
<evidence type="ECO:0000259" key="7">
    <source>
        <dbReference type="Pfam" id="PF21365"/>
    </source>
</evidence>
<dbReference type="Pfam" id="PF01055">
    <property type="entry name" value="Glyco_hydro_31_2nd"/>
    <property type="match status" value="1"/>
</dbReference>
<dbReference type="Gene3D" id="2.60.40.1180">
    <property type="entry name" value="Golgi alpha-mannosidase II"/>
    <property type="match status" value="2"/>
</dbReference>
<dbReference type="InterPro" id="IPR013780">
    <property type="entry name" value="Glyco_hydro_b"/>
</dbReference>
<dbReference type="Proteomes" id="UP001500552">
    <property type="component" value="Unassembled WGS sequence"/>
</dbReference>
<name>A0ABP8LHF6_9BACT</name>
<dbReference type="CDD" id="cd14752">
    <property type="entry name" value="GH31_N"/>
    <property type="match status" value="1"/>
</dbReference>
<gene>
    <name evidence="8" type="ORF">GCM10023188_14080</name>
</gene>
<dbReference type="InterPro" id="IPR051816">
    <property type="entry name" value="Glycosyl_Hydrolase_31"/>
</dbReference>
<dbReference type="Gene3D" id="2.60.40.1760">
    <property type="entry name" value="glycosyl hydrolase (family 31)"/>
    <property type="match status" value="1"/>
</dbReference>
<feature type="chain" id="PRO_5046139771" evidence="3">
    <location>
        <begin position="25"/>
        <end position="833"/>
    </location>
</feature>
<comment type="similarity">
    <text evidence="1 2">Belongs to the glycosyl hydrolase 31 family.</text>
</comment>
<proteinExistence type="inferred from homology"/>
<dbReference type="Pfam" id="PF17137">
    <property type="entry name" value="DUF5110"/>
    <property type="match status" value="1"/>
</dbReference>
<dbReference type="Pfam" id="PF21365">
    <property type="entry name" value="Glyco_hydro_31_3rd"/>
    <property type="match status" value="1"/>
</dbReference>
<evidence type="ECO:0000313" key="8">
    <source>
        <dbReference type="EMBL" id="GAA4429099.1"/>
    </source>
</evidence>
<feature type="domain" description="Glycoside hydrolase family 31 N-terminal" evidence="5">
    <location>
        <begin position="51"/>
        <end position="223"/>
    </location>
</feature>
<feature type="domain" description="Glycosyl hydrolase family 31 C-terminal" evidence="7">
    <location>
        <begin position="598"/>
        <end position="684"/>
    </location>
</feature>
<comment type="caution">
    <text evidence="8">The sequence shown here is derived from an EMBL/GenBank/DDBJ whole genome shotgun (WGS) entry which is preliminary data.</text>
</comment>
<accession>A0ABP8LHF6</accession>
<dbReference type="EMBL" id="BAABHC010000005">
    <property type="protein sequence ID" value="GAA4429099.1"/>
    <property type="molecule type" value="Genomic_DNA"/>
</dbReference>
<sequence length="833" mass="94143">MLYTLKSLLAVVVILQFFPFAALAQNPVGNYQSGFRQQGNEVFFSNADADVKLEFNSPDMFRVRASWDRKFQPNEPYMVVDYDWPKVEIKTSEKADHFLLQTEKLDIKVSKAPFGIAVYTKAGKLLTADATAGKGGGLAKEGEAVSVTKQLSPDEHFFGFGERMDFLDQRNKKLELNVGRGKGLPHHVGAYNVLEANYSPVPFFMSTRGYGIFFHTAYPTEWDMGHTNPDSYSFKAEGGELDYYFIYGPTFPALLDGYTSLTGKSPLLPEFALGLHVGTYSGGTWGHEAETSDKYVVELGRKFRTYGIPADILHLDSTWRIFGKEGGKGATSFEWRPTFKDPKGMFDSLYAMDFKMVGLHLRPRFDNGEQLNLLAQAQEKGFVYPEKNSPGEFVNFFDQKAVDWWWENGVKRIADQGAMFLKTDEGSAFGALANESEKVGPTGEDIKWKHNIFPLIYTKASFEKFQEHNGIRGMAHTREGYAGIQRYPFIWAGDWPSEWQYFAPVIKAGLNIGLSGVSYWSHNMGGFEHVADPELYIRWVQFGMFSPIAHLLGMEHPTYKEPWNYGEDALRNFRKYDLLRYRLIPYIYSNAYINHTTGMPLMRALVLEYQNDPNVYDIADQYLFGNNLLVNPVTTKGAKTRTVYLPEGTWFDYWTGKQYEGKQYVHVLTPLDTIPMFAKGGAIIPMQPEMKYFGEKPVDLITLDIFPHGSSSFELYEDDGKSLDYKNGEYAITEISSDLTASGLKLAIQKPKGTYKVPPHHYMAKIHWNEAKAPASVTENGKKIAAAANAAALEKGAGWFYDASNKLLWVKTKRSNKDDINLHVSKQQGASTK</sequence>
<evidence type="ECO:0000259" key="4">
    <source>
        <dbReference type="Pfam" id="PF01055"/>
    </source>
</evidence>
<dbReference type="InterPro" id="IPR048395">
    <property type="entry name" value="Glyco_hydro_31_C"/>
</dbReference>
<evidence type="ECO:0000259" key="5">
    <source>
        <dbReference type="Pfam" id="PF13802"/>
    </source>
</evidence>
<dbReference type="GO" id="GO:0016787">
    <property type="term" value="F:hydrolase activity"/>
    <property type="evidence" value="ECO:0007669"/>
    <property type="project" value="UniProtKB-KW"/>
</dbReference>
<dbReference type="SUPFAM" id="SSF74650">
    <property type="entry name" value="Galactose mutarotase-like"/>
    <property type="match status" value="1"/>
</dbReference>
<dbReference type="Pfam" id="PF13802">
    <property type="entry name" value="Gal_mutarotas_2"/>
    <property type="match status" value="1"/>
</dbReference>
<keyword evidence="9" id="KW-1185">Reference proteome</keyword>
<evidence type="ECO:0000256" key="3">
    <source>
        <dbReference type="SAM" id="SignalP"/>
    </source>
</evidence>
<protein>
    <submittedName>
        <fullName evidence="8">Glycoside hydrolase family 31 protein</fullName>
    </submittedName>
</protein>
<dbReference type="Gene3D" id="3.20.20.80">
    <property type="entry name" value="Glycosidases"/>
    <property type="match status" value="1"/>
</dbReference>
<dbReference type="PANTHER" id="PTHR43863:SF2">
    <property type="entry name" value="MALTASE-GLUCOAMYLASE"/>
    <property type="match status" value="1"/>
</dbReference>
<keyword evidence="3" id="KW-0732">Signal</keyword>
<organism evidence="8 9">
    <name type="scientific">Pontibacter saemangeumensis</name>
    <dbReference type="NCBI Taxonomy" id="1084525"/>
    <lineage>
        <taxon>Bacteria</taxon>
        <taxon>Pseudomonadati</taxon>
        <taxon>Bacteroidota</taxon>
        <taxon>Cytophagia</taxon>
        <taxon>Cytophagales</taxon>
        <taxon>Hymenobacteraceae</taxon>
        <taxon>Pontibacter</taxon>
    </lineage>
</organism>
<feature type="signal peptide" evidence="3">
    <location>
        <begin position="1"/>
        <end position="24"/>
    </location>
</feature>